<dbReference type="Proteomes" id="UP000199699">
    <property type="component" value="Unassembled WGS sequence"/>
</dbReference>
<dbReference type="GO" id="GO:0006529">
    <property type="term" value="P:asparagine biosynthetic process"/>
    <property type="evidence" value="ECO:0007669"/>
    <property type="project" value="InterPro"/>
</dbReference>
<organism evidence="3 4">
    <name type="scientific">Micromonospora nigra</name>
    <dbReference type="NCBI Taxonomy" id="145857"/>
    <lineage>
        <taxon>Bacteria</taxon>
        <taxon>Bacillati</taxon>
        <taxon>Actinomycetota</taxon>
        <taxon>Actinomycetes</taxon>
        <taxon>Micromonosporales</taxon>
        <taxon>Micromonosporaceae</taxon>
        <taxon>Micromonospora</taxon>
    </lineage>
</organism>
<gene>
    <name evidence="3" type="ORF">GA0070616_5228</name>
</gene>
<evidence type="ECO:0000313" key="4">
    <source>
        <dbReference type="Proteomes" id="UP000199699"/>
    </source>
</evidence>
<dbReference type="AlphaFoldDB" id="A0A1C6T145"/>
<dbReference type="Pfam" id="PF00733">
    <property type="entry name" value="Asn_synthase"/>
    <property type="match status" value="1"/>
</dbReference>
<dbReference type="OrthoDB" id="3361376at2"/>
<dbReference type="InterPro" id="IPR001962">
    <property type="entry name" value="Asn_synthase"/>
</dbReference>
<evidence type="ECO:0000256" key="1">
    <source>
        <dbReference type="SAM" id="MobiDB-lite"/>
    </source>
</evidence>
<evidence type="ECO:0000259" key="2">
    <source>
        <dbReference type="Pfam" id="PF00733"/>
    </source>
</evidence>
<dbReference type="RefSeq" id="WP_091088608.1">
    <property type="nucleotide sequence ID" value="NZ_FMHT01000003.1"/>
</dbReference>
<dbReference type="Gene3D" id="3.40.50.620">
    <property type="entry name" value="HUPs"/>
    <property type="match status" value="1"/>
</dbReference>
<reference evidence="3 4" key="1">
    <citation type="submission" date="2016-06" db="EMBL/GenBank/DDBJ databases">
        <authorList>
            <person name="Kjaerup R.B."/>
            <person name="Dalgaard T.S."/>
            <person name="Juul-Madsen H.R."/>
        </authorList>
    </citation>
    <scope>NUCLEOTIDE SEQUENCE [LARGE SCALE GENOMIC DNA]</scope>
    <source>
        <strain evidence="3 4">DSM 43818</strain>
    </source>
</reference>
<proteinExistence type="predicted"/>
<evidence type="ECO:0000313" key="3">
    <source>
        <dbReference type="EMBL" id="SCL35441.1"/>
    </source>
</evidence>
<dbReference type="EMBL" id="FMHT01000003">
    <property type="protein sequence ID" value="SCL35441.1"/>
    <property type="molecule type" value="Genomic_DNA"/>
</dbReference>
<dbReference type="InterPro" id="IPR014729">
    <property type="entry name" value="Rossmann-like_a/b/a_fold"/>
</dbReference>
<feature type="compositionally biased region" description="Pro residues" evidence="1">
    <location>
        <begin position="364"/>
        <end position="373"/>
    </location>
</feature>
<dbReference type="SUPFAM" id="SSF52402">
    <property type="entry name" value="Adenine nucleotide alpha hydrolases-like"/>
    <property type="match status" value="1"/>
</dbReference>
<dbReference type="GO" id="GO:0004066">
    <property type="term" value="F:asparagine synthase (glutamine-hydrolyzing) activity"/>
    <property type="evidence" value="ECO:0007669"/>
    <property type="project" value="InterPro"/>
</dbReference>
<protein>
    <submittedName>
        <fullName evidence="3">Asparagine synthase (Glutamine-hydrolysing)</fullName>
    </submittedName>
</protein>
<feature type="region of interest" description="Disordered" evidence="1">
    <location>
        <begin position="364"/>
        <end position="387"/>
    </location>
</feature>
<sequence>MLRPIPYDICTGTMLGVGPPVRCAAATVADPLVALEQAVLPALRRPPCVVSFSGGLDSSLVLAAAVRVARREGLPDPVPVTWRFTGAPRADESAWQDRVVRALAVGGSWQVLSADDDLDLVGPVARRLLHRYGVLHPVNLHLHLPIVEIAAGGSLLTGLGGDQVLAGWRRPPPTSTRARVGRLRHDVRAWLRRRRLPLAGFPWLHPPVAREVHRAYRAEQRHEPRPLGARIDWHLRRRDLLLTCSAFGAVAADHDVTLIHPLLDGGFHTSLAERAGHRRHVSRDALVAEISGGSLPAEITWPRRKARFLEVFFRDPTRGFVASWDGTGVDPDLVDVAALRELWSRWPIPGGTAGLVQQLWLAANPPPPRPAPRVPANRSEPDTEVTW</sequence>
<accession>A0A1C6T145</accession>
<dbReference type="STRING" id="145857.GA0070616_5228"/>
<feature type="domain" description="Asparagine synthetase" evidence="2">
    <location>
        <begin position="35"/>
        <end position="346"/>
    </location>
</feature>
<keyword evidence="4" id="KW-1185">Reference proteome</keyword>
<name>A0A1C6T145_9ACTN</name>